<gene>
    <name evidence="3" type="ORF">GCM10023258_07330</name>
</gene>
<dbReference type="PANTHER" id="PTHR31157">
    <property type="entry name" value="SCP DOMAIN-CONTAINING PROTEIN"/>
    <property type="match status" value="1"/>
</dbReference>
<feature type="signal peptide" evidence="1">
    <location>
        <begin position="1"/>
        <end position="27"/>
    </location>
</feature>
<name>A0ABP9J3I0_9MICO</name>
<dbReference type="PROSITE" id="PS51318">
    <property type="entry name" value="TAT"/>
    <property type="match status" value="1"/>
</dbReference>
<sequence length="162" mass="17019">MTTTTARTRATLVLTAAAALGAVPTVAATPSADAATVSVQNQVISLVNAQRAKAGCRALVLDARLARAAQAHSIDMAKRRYFSHTTPDGRTFAQRIRAQGYTGSMIGENIAAGQPTPKAVMDAWMKSPGHKANILNCRYRAIGVGAAVGGPYRSYWTQDFGG</sequence>
<protein>
    <recommendedName>
        <fullName evidence="2">SCP domain-containing protein</fullName>
    </recommendedName>
</protein>
<dbReference type="CDD" id="cd05379">
    <property type="entry name" value="CAP_bacterial"/>
    <property type="match status" value="1"/>
</dbReference>
<keyword evidence="1" id="KW-0732">Signal</keyword>
<dbReference type="InterPro" id="IPR014044">
    <property type="entry name" value="CAP_dom"/>
</dbReference>
<dbReference type="SUPFAM" id="SSF55797">
    <property type="entry name" value="PR-1-like"/>
    <property type="match status" value="1"/>
</dbReference>
<dbReference type="EMBL" id="BAABIW010000006">
    <property type="protein sequence ID" value="GAA5019576.1"/>
    <property type="molecule type" value="Genomic_DNA"/>
</dbReference>
<dbReference type="Gene3D" id="3.40.33.10">
    <property type="entry name" value="CAP"/>
    <property type="match status" value="1"/>
</dbReference>
<feature type="domain" description="SCP" evidence="2">
    <location>
        <begin position="45"/>
        <end position="160"/>
    </location>
</feature>
<comment type="caution">
    <text evidence="3">The sequence shown here is derived from an EMBL/GenBank/DDBJ whole genome shotgun (WGS) entry which is preliminary data.</text>
</comment>
<evidence type="ECO:0000259" key="2">
    <source>
        <dbReference type="Pfam" id="PF00188"/>
    </source>
</evidence>
<feature type="chain" id="PRO_5047203876" description="SCP domain-containing protein" evidence="1">
    <location>
        <begin position="28"/>
        <end position="162"/>
    </location>
</feature>
<dbReference type="PANTHER" id="PTHR31157:SF1">
    <property type="entry name" value="SCP DOMAIN-CONTAINING PROTEIN"/>
    <property type="match status" value="1"/>
</dbReference>
<keyword evidence="4" id="KW-1185">Reference proteome</keyword>
<dbReference type="InterPro" id="IPR006311">
    <property type="entry name" value="TAT_signal"/>
</dbReference>
<dbReference type="Proteomes" id="UP001500427">
    <property type="component" value="Unassembled WGS sequence"/>
</dbReference>
<reference evidence="4" key="1">
    <citation type="journal article" date="2019" name="Int. J. Syst. Evol. Microbiol.">
        <title>The Global Catalogue of Microorganisms (GCM) 10K type strain sequencing project: providing services to taxonomists for standard genome sequencing and annotation.</title>
        <authorList>
            <consortium name="The Broad Institute Genomics Platform"/>
            <consortium name="The Broad Institute Genome Sequencing Center for Infectious Disease"/>
            <person name="Wu L."/>
            <person name="Ma J."/>
        </authorList>
    </citation>
    <scope>NUCLEOTIDE SEQUENCE [LARGE SCALE GENOMIC DNA]</scope>
    <source>
        <strain evidence="4">JCM 17687</strain>
    </source>
</reference>
<dbReference type="Pfam" id="PF00188">
    <property type="entry name" value="CAP"/>
    <property type="match status" value="1"/>
</dbReference>
<dbReference type="InterPro" id="IPR035940">
    <property type="entry name" value="CAP_sf"/>
</dbReference>
<proteinExistence type="predicted"/>
<organism evidence="3 4">
    <name type="scientific">Terrabacter aeriphilus</name>
    <dbReference type="NCBI Taxonomy" id="515662"/>
    <lineage>
        <taxon>Bacteria</taxon>
        <taxon>Bacillati</taxon>
        <taxon>Actinomycetota</taxon>
        <taxon>Actinomycetes</taxon>
        <taxon>Micrococcales</taxon>
        <taxon>Intrasporangiaceae</taxon>
        <taxon>Terrabacter</taxon>
    </lineage>
</organism>
<evidence type="ECO:0000256" key="1">
    <source>
        <dbReference type="SAM" id="SignalP"/>
    </source>
</evidence>
<dbReference type="RefSeq" id="WP_345506077.1">
    <property type="nucleotide sequence ID" value="NZ_BAABIW010000006.1"/>
</dbReference>
<accession>A0ABP9J3I0</accession>
<evidence type="ECO:0000313" key="4">
    <source>
        <dbReference type="Proteomes" id="UP001500427"/>
    </source>
</evidence>
<evidence type="ECO:0000313" key="3">
    <source>
        <dbReference type="EMBL" id="GAA5019576.1"/>
    </source>
</evidence>